<protein>
    <submittedName>
        <fullName evidence="5">Glycerate kinase</fullName>
    </submittedName>
</protein>
<dbReference type="GO" id="GO:0031388">
    <property type="term" value="P:organic acid phosphorylation"/>
    <property type="evidence" value="ECO:0007669"/>
    <property type="project" value="UniProtKB-UniRule"/>
</dbReference>
<dbReference type="Gene3D" id="3.40.50.10350">
    <property type="entry name" value="Glycerate kinase, domain 1"/>
    <property type="match status" value="1"/>
</dbReference>
<reference evidence="5 6" key="1">
    <citation type="submission" date="2019-02" db="EMBL/GenBank/DDBJ databases">
        <title>Complete Genome Sequence and Methylome Analysis of free living Spirochaetas.</title>
        <authorList>
            <person name="Fomenkov A."/>
            <person name="Dubinina G."/>
            <person name="Leshcheva N."/>
            <person name="Mikheeva N."/>
            <person name="Grabovich M."/>
            <person name="Vincze T."/>
            <person name="Roberts R.J."/>
        </authorList>
    </citation>
    <scope>NUCLEOTIDE SEQUENCE [LARGE SCALE GENOMIC DNA]</scope>
    <source>
        <strain evidence="5 6">K2</strain>
    </source>
</reference>
<evidence type="ECO:0000313" key="6">
    <source>
        <dbReference type="Proteomes" id="UP000324209"/>
    </source>
</evidence>
<dbReference type="EMBL" id="CP036150">
    <property type="protein sequence ID" value="QEN06770.1"/>
    <property type="molecule type" value="Genomic_DNA"/>
</dbReference>
<dbReference type="KEGG" id="ock:EXM22_01715"/>
<dbReference type="InterPro" id="IPR018193">
    <property type="entry name" value="Glyc_kinase_flavodox-like_fold"/>
</dbReference>
<dbReference type="Gene3D" id="3.90.1510.10">
    <property type="entry name" value="Glycerate kinase, domain 2"/>
    <property type="match status" value="1"/>
</dbReference>
<gene>
    <name evidence="5" type="ORF">EXM22_01715</name>
</gene>
<evidence type="ECO:0000256" key="1">
    <source>
        <dbReference type="ARBA" id="ARBA00006284"/>
    </source>
</evidence>
<dbReference type="PIRSF" id="PIRSF006078">
    <property type="entry name" value="GlxK"/>
    <property type="match status" value="1"/>
</dbReference>
<comment type="similarity">
    <text evidence="1 4">Belongs to the glycerate kinase type-1 family.</text>
</comment>
<dbReference type="PANTHER" id="PTHR21599:SF0">
    <property type="entry name" value="GLYCERATE KINASE"/>
    <property type="match status" value="1"/>
</dbReference>
<dbReference type="AlphaFoldDB" id="A0A5C1QID2"/>
<dbReference type="OrthoDB" id="9774290at2"/>
<dbReference type="InterPro" id="IPR036129">
    <property type="entry name" value="Glycerate_kinase_sf"/>
</dbReference>
<dbReference type="InterPro" id="IPR018197">
    <property type="entry name" value="Glycerate_kinase_RE-like"/>
</dbReference>
<name>A0A5C1QID2_9SPIO</name>
<dbReference type="GO" id="GO:0008887">
    <property type="term" value="F:glycerate kinase activity"/>
    <property type="evidence" value="ECO:0007669"/>
    <property type="project" value="UniProtKB-UniRule"/>
</dbReference>
<dbReference type="InterPro" id="IPR004381">
    <property type="entry name" value="Glycerate_kinase"/>
</dbReference>
<dbReference type="RefSeq" id="WP_149484853.1">
    <property type="nucleotide sequence ID" value="NZ_CP036150.1"/>
</dbReference>
<dbReference type="NCBIfam" id="TIGR00045">
    <property type="entry name" value="glycerate kinase"/>
    <property type="match status" value="1"/>
</dbReference>
<dbReference type="SUPFAM" id="SSF110738">
    <property type="entry name" value="Glycerate kinase I"/>
    <property type="match status" value="1"/>
</dbReference>
<dbReference type="Proteomes" id="UP000324209">
    <property type="component" value="Chromosome"/>
</dbReference>
<keyword evidence="6" id="KW-1185">Reference proteome</keyword>
<evidence type="ECO:0000256" key="4">
    <source>
        <dbReference type="PIRNR" id="PIRNR006078"/>
    </source>
</evidence>
<dbReference type="Pfam" id="PF02595">
    <property type="entry name" value="Gly_kinase"/>
    <property type="match status" value="1"/>
</dbReference>
<keyword evidence="2 4" id="KW-0808">Transferase</keyword>
<evidence type="ECO:0000313" key="5">
    <source>
        <dbReference type="EMBL" id="QEN06770.1"/>
    </source>
</evidence>
<evidence type="ECO:0000256" key="3">
    <source>
        <dbReference type="ARBA" id="ARBA00022777"/>
    </source>
</evidence>
<keyword evidence="3 4" id="KW-0418">Kinase</keyword>
<evidence type="ECO:0000256" key="2">
    <source>
        <dbReference type="ARBA" id="ARBA00022679"/>
    </source>
</evidence>
<dbReference type="PANTHER" id="PTHR21599">
    <property type="entry name" value="GLYCERATE KINASE"/>
    <property type="match status" value="1"/>
</dbReference>
<accession>A0A5C1QID2</accession>
<sequence>MKVVIASDSYKGSNTSIKVAAAIERGIKKVDPSLDVVKLPVADGGEGLVQALVPEEDKWVYVNVTGPMGKQVKAEYALYNEDTAVIEMASASGLPLVTDSVKDPRKATTFGTGELIKDALDRGCKTILIGIGGSATNDGGCGMARALGVKFLDASGQEVDAVGGNLDSIKDVDLSGLLPSVKNATIKVACDVDNPLCGEQGASAIYGPQKGATPEMVKVLDANLKSLAELMKSKTGQDMAEVPGAGAAGGLGFGLMAFCGGVLEKGIDLVLDSVGFDASLEGADLVITGEGRIDGQSVRGKVPVGIAARAKKKNLPVLVIAGDIGPGISNLYEYGIDAVMSTVNKAMPLKEALERSTELLEDAAERAFRMIKIGMDIKA</sequence>
<proteinExistence type="inferred from homology"/>
<organism evidence="5 6">
    <name type="scientific">Oceanispirochaeta crateris</name>
    <dbReference type="NCBI Taxonomy" id="2518645"/>
    <lineage>
        <taxon>Bacteria</taxon>
        <taxon>Pseudomonadati</taxon>
        <taxon>Spirochaetota</taxon>
        <taxon>Spirochaetia</taxon>
        <taxon>Spirochaetales</taxon>
        <taxon>Spirochaetaceae</taxon>
        <taxon>Oceanispirochaeta</taxon>
    </lineage>
</organism>